<keyword evidence="3" id="KW-1185">Reference proteome</keyword>
<gene>
    <name evidence="2" type="ORF">MOP44_15635</name>
</gene>
<proteinExistence type="predicted"/>
<reference evidence="2" key="1">
    <citation type="submission" date="2021-04" db="EMBL/GenBank/DDBJ databases">
        <title>Phylogenetic analysis of Acidobacteriaceae.</title>
        <authorList>
            <person name="Qiu L."/>
            <person name="Zhang Q."/>
        </authorList>
    </citation>
    <scope>NUCLEOTIDE SEQUENCE</scope>
    <source>
        <strain evidence="2">DSM 25168</strain>
    </source>
</reference>
<protein>
    <submittedName>
        <fullName evidence="2">Uncharacterized protein</fullName>
    </submittedName>
</protein>
<dbReference type="EMBL" id="CP093313">
    <property type="protein sequence ID" value="UWZ82003.1"/>
    <property type="molecule type" value="Genomic_DNA"/>
</dbReference>
<name>A0A9J7BHT3_9BACT</name>
<evidence type="ECO:0000313" key="3">
    <source>
        <dbReference type="Proteomes" id="UP001059380"/>
    </source>
</evidence>
<feature type="transmembrane region" description="Helical" evidence="1">
    <location>
        <begin position="31"/>
        <end position="50"/>
    </location>
</feature>
<dbReference type="Proteomes" id="UP001059380">
    <property type="component" value="Chromosome"/>
</dbReference>
<evidence type="ECO:0000313" key="2">
    <source>
        <dbReference type="EMBL" id="UWZ82003.1"/>
    </source>
</evidence>
<keyword evidence="1" id="KW-1133">Transmembrane helix</keyword>
<evidence type="ECO:0000256" key="1">
    <source>
        <dbReference type="SAM" id="Phobius"/>
    </source>
</evidence>
<accession>A0A9J7BHT3</accession>
<sequence length="116" mass="12200">MPVLTLEKPAVRSVSPVFRTLANGLRRPLRMPSWAVAAAVLLVGVAAFVAGRHKPAHHYVAYFGYPLVLDTTTGKACYAAPPKPSQVQDAAFAIDGTAPTDAETQSGPAIPMCGKE</sequence>
<keyword evidence="1" id="KW-0812">Transmembrane</keyword>
<dbReference type="AlphaFoldDB" id="A0A9J7BHT3"/>
<keyword evidence="1" id="KW-0472">Membrane</keyword>
<organism evidence="2 3">
    <name type="scientific">Occallatibacter riparius</name>
    <dbReference type="NCBI Taxonomy" id="1002689"/>
    <lineage>
        <taxon>Bacteria</taxon>
        <taxon>Pseudomonadati</taxon>
        <taxon>Acidobacteriota</taxon>
        <taxon>Terriglobia</taxon>
        <taxon>Terriglobales</taxon>
        <taxon>Acidobacteriaceae</taxon>
        <taxon>Occallatibacter</taxon>
    </lineage>
</organism>
<dbReference type="KEGG" id="orp:MOP44_15635"/>
<dbReference type="RefSeq" id="WP_260791021.1">
    <property type="nucleotide sequence ID" value="NZ_CP093313.1"/>
</dbReference>